<proteinExistence type="predicted"/>
<dbReference type="AlphaFoldDB" id="A0A7W7CBK2"/>
<feature type="region of interest" description="Disordered" evidence="1">
    <location>
        <begin position="1"/>
        <end position="29"/>
    </location>
</feature>
<feature type="compositionally biased region" description="Basic residues" evidence="1">
    <location>
        <begin position="1"/>
        <end position="10"/>
    </location>
</feature>
<evidence type="ECO:0000256" key="1">
    <source>
        <dbReference type="SAM" id="MobiDB-lite"/>
    </source>
</evidence>
<evidence type="ECO:0000313" key="2">
    <source>
        <dbReference type="EMBL" id="MBB4678146.1"/>
    </source>
</evidence>
<gene>
    <name evidence="2" type="ORF">HNR67_004264</name>
</gene>
<protein>
    <submittedName>
        <fullName evidence="2">Uncharacterized protein</fullName>
    </submittedName>
</protein>
<sequence>MLLRQVRRAPARPGSPPGARHSRCGPWQNPSHVDGTLVSVRTGVVLLAAAGITAGIDLGLWPVERIAGRVR</sequence>
<dbReference type="Proteomes" id="UP000533598">
    <property type="component" value="Unassembled WGS sequence"/>
</dbReference>
<organism evidence="2 3">
    <name type="scientific">Crossiella cryophila</name>
    <dbReference type="NCBI Taxonomy" id="43355"/>
    <lineage>
        <taxon>Bacteria</taxon>
        <taxon>Bacillati</taxon>
        <taxon>Actinomycetota</taxon>
        <taxon>Actinomycetes</taxon>
        <taxon>Pseudonocardiales</taxon>
        <taxon>Pseudonocardiaceae</taxon>
        <taxon>Crossiella</taxon>
    </lineage>
</organism>
<keyword evidence="3" id="KW-1185">Reference proteome</keyword>
<evidence type="ECO:0000313" key="3">
    <source>
        <dbReference type="Proteomes" id="UP000533598"/>
    </source>
</evidence>
<accession>A0A7W7CBK2</accession>
<name>A0A7W7CBK2_9PSEU</name>
<reference evidence="2 3" key="1">
    <citation type="submission" date="2020-08" db="EMBL/GenBank/DDBJ databases">
        <title>Sequencing the genomes of 1000 actinobacteria strains.</title>
        <authorList>
            <person name="Klenk H.-P."/>
        </authorList>
    </citation>
    <scope>NUCLEOTIDE SEQUENCE [LARGE SCALE GENOMIC DNA]</scope>
    <source>
        <strain evidence="2 3">DSM 44230</strain>
    </source>
</reference>
<comment type="caution">
    <text evidence="2">The sequence shown here is derived from an EMBL/GenBank/DDBJ whole genome shotgun (WGS) entry which is preliminary data.</text>
</comment>
<dbReference type="EMBL" id="JACHMH010000001">
    <property type="protein sequence ID" value="MBB4678146.1"/>
    <property type="molecule type" value="Genomic_DNA"/>
</dbReference>
<dbReference type="RefSeq" id="WP_185004012.1">
    <property type="nucleotide sequence ID" value="NZ_BAAAUI010000086.1"/>
</dbReference>